<dbReference type="PANTHER" id="PTHR30055:SF226">
    <property type="entry name" value="HTH-TYPE TRANSCRIPTIONAL REGULATOR PKSA"/>
    <property type="match status" value="1"/>
</dbReference>
<dbReference type="InterPro" id="IPR009057">
    <property type="entry name" value="Homeodomain-like_sf"/>
</dbReference>
<feature type="DNA-binding region" description="H-T-H motif" evidence="2">
    <location>
        <begin position="30"/>
        <end position="49"/>
    </location>
</feature>
<dbReference type="PROSITE" id="PS50977">
    <property type="entry name" value="HTH_TETR_2"/>
    <property type="match status" value="1"/>
</dbReference>
<organism evidence="4 5">
    <name type="scientific">Amycolatopsis saalfeldensis</name>
    <dbReference type="NCBI Taxonomy" id="394193"/>
    <lineage>
        <taxon>Bacteria</taxon>
        <taxon>Bacillati</taxon>
        <taxon>Actinomycetota</taxon>
        <taxon>Actinomycetes</taxon>
        <taxon>Pseudonocardiales</taxon>
        <taxon>Pseudonocardiaceae</taxon>
        <taxon>Amycolatopsis</taxon>
    </lineage>
</organism>
<feature type="domain" description="HTH tetR-type" evidence="3">
    <location>
        <begin position="7"/>
        <end position="67"/>
    </location>
</feature>
<reference evidence="4 5" key="1">
    <citation type="submission" date="2016-10" db="EMBL/GenBank/DDBJ databases">
        <authorList>
            <person name="de Groot N.N."/>
        </authorList>
    </citation>
    <scope>NUCLEOTIDE SEQUENCE [LARGE SCALE GENOMIC DNA]</scope>
    <source>
        <strain evidence="4 5">DSM 44993</strain>
    </source>
</reference>
<dbReference type="Pfam" id="PF00440">
    <property type="entry name" value="TetR_N"/>
    <property type="match status" value="1"/>
</dbReference>
<dbReference type="OrthoDB" id="3682047at2"/>
<keyword evidence="1 2" id="KW-0238">DNA-binding</keyword>
<proteinExistence type="predicted"/>
<dbReference type="InterPro" id="IPR001647">
    <property type="entry name" value="HTH_TetR"/>
</dbReference>
<name>A0A1H8XUU1_9PSEU</name>
<dbReference type="Gene3D" id="1.10.357.10">
    <property type="entry name" value="Tetracycline Repressor, domain 2"/>
    <property type="match status" value="1"/>
</dbReference>
<dbReference type="Proteomes" id="UP000198582">
    <property type="component" value="Unassembled WGS sequence"/>
</dbReference>
<dbReference type="InterPro" id="IPR050109">
    <property type="entry name" value="HTH-type_TetR-like_transc_reg"/>
</dbReference>
<evidence type="ECO:0000259" key="3">
    <source>
        <dbReference type="PROSITE" id="PS50977"/>
    </source>
</evidence>
<sequence length="234" mass="25150">MPGHPNHDRADRILDAASELLVRWGSRKVTIDDVARRAGIGKGTVYLHWRTKDVLFGALLTRAAADLLDRIATRLRTDPGEAVPHRYLRSLFLDVVHDPLLSAMLTNDVMLLGHYSDAASETRAAGVAATDGTFEVFARHGLLRADVPDLPYALSAATIGFYLRDSADTARADLTVEDRADAMARVVRAAFEPPGEPDPAAVEAAATELRSVSEAYVSACRAVIYTGESATAPG</sequence>
<keyword evidence="5" id="KW-1185">Reference proteome</keyword>
<accession>A0A1H8XUU1</accession>
<dbReference type="PRINTS" id="PR00455">
    <property type="entry name" value="HTHTETR"/>
</dbReference>
<dbReference type="SUPFAM" id="SSF46689">
    <property type="entry name" value="Homeodomain-like"/>
    <property type="match status" value="1"/>
</dbReference>
<protein>
    <submittedName>
        <fullName evidence="4">DNA-binding transcriptional regulator, AcrR family</fullName>
    </submittedName>
</protein>
<dbReference type="PROSITE" id="PS01081">
    <property type="entry name" value="HTH_TETR_1"/>
    <property type="match status" value="1"/>
</dbReference>
<dbReference type="AlphaFoldDB" id="A0A1H8XUU1"/>
<evidence type="ECO:0000256" key="2">
    <source>
        <dbReference type="PROSITE-ProRule" id="PRU00335"/>
    </source>
</evidence>
<dbReference type="GO" id="GO:0000976">
    <property type="term" value="F:transcription cis-regulatory region binding"/>
    <property type="evidence" value="ECO:0007669"/>
    <property type="project" value="TreeGrafter"/>
</dbReference>
<dbReference type="InterPro" id="IPR023772">
    <property type="entry name" value="DNA-bd_HTH_TetR-type_CS"/>
</dbReference>
<dbReference type="RefSeq" id="WP_091618715.1">
    <property type="nucleotide sequence ID" value="NZ_FOEF01000009.1"/>
</dbReference>
<gene>
    <name evidence="4" type="ORF">SAMN04489732_10953</name>
</gene>
<dbReference type="PANTHER" id="PTHR30055">
    <property type="entry name" value="HTH-TYPE TRANSCRIPTIONAL REGULATOR RUTR"/>
    <property type="match status" value="1"/>
</dbReference>
<evidence type="ECO:0000313" key="4">
    <source>
        <dbReference type="EMBL" id="SEP43522.1"/>
    </source>
</evidence>
<dbReference type="STRING" id="394193.SAMN04489732_10953"/>
<evidence type="ECO:0000313" key="5">
    <source>
        <dbReference type="Proteomes" id="UP000198582"/>
    </source>
</evidence>
<dbReference type="GO" id="GO:0003700">
    <property type="term" value="F:DNA-binding transcription factor activity"/>
    <property type="evidence" value="ECO:0007669"/>
    <property type="project" value="TreeGrafter"/>
</dbReference>
<dbReference type="EMBL" id="FOEF01000009">
    <property type="protein sequence ID" value="SEP43522.1"/>
    <property type="molecule type" value="Genomic_DNA"/>
</dbReference>
<evidence type="ECO:0000256" key="1">
    <source>
        <dbReference type="ARBA" id="ARBA00023125"/>
    </source>
</evidence>